<evidence type="ECO:0000259" key="2">
    <source>
        <dbReference type="PROSITE" id="PS50994"/>
    </source>
</evidence>
<reference evidence="3 4" key="1">
    <citation type="journal article" date="2017" name="Nature">
        <title>Atmospheric trace gases support primary production in Antarctic desert surface soil.</title>
        <authorList>
            <person name="Ji M."/>
            <person name="Greening C."/>
            <person name="Vanwonterghem I."/>
            <person name="Carere C.R."/>
            <person name="Bay S.K."/>
            <person name="Steen J.A."/>
            <person name="Montgomery K."/>
            <person name="Lines T."/>
            <person name="Beardall J."/>
            <person name="van Dorst J."/>
            <person name="Snape I."/>
            <person name="Stott M.B."/>
            <person name="Hugenholtz P."/>
            <person name="Ferrari B.C."/>
        </authorList>
    </citation>
    <scope>NUCLEOTIDE SEQUENCE [LARGE SCALE GENOMIC DNA]</scope>
    <source>
        <strain evidence="3">RRmetagenome_bin12</strain>
    </source>
</reference>
<dbReference type="InterPro" id="IPR001584">
    <property type="entry name" value="Integrase_cat-core"/>
</dbReference>
<dbReference type="SUPFAM" id="SSF53098">
    <property type="entry name" value="Ribonuclease H-like"/>
    <property type="match status" value="1"/>
</dbReference>
<feature type="domain" description="Integrase catalytic" evidence="2">
    <location>
        <begin position="157"/>
        <end position="334"/>
    </location>
</feature>
<dbReference type="InterPro" id="IPR054353">
    <property type="entry name" value="IstA-like_C"/>
</dbReference>
<dbReference type="Pfam" id="PF22483">
    <property type="entry name" value="Mu-transpos_C_2"/>
    <property type="match status" value="1"/>
</dbReference>
<comment type="similarity">
    <text evidence="1">Belongs to the transposase IS21/IS408/IS1162 family.</text>
</comment>
<dbReference type="GO" id="GO:0003676">
    <property type="term" value="F:nucleic acid binding"/>
    <property type="evidence" value="ECO:0007669"/>
    <property type="project" value="InterPro"/>
</dbReference>
<dbReference type="PROSITE" id="PS50994">
    <property type="entry name" value="INTEGRASE"/>
    <property type="match status" value="1"/>
</dbReference>
<organism evidence="3 4">
    <name type="scientific">Candidatus Aeolococcus gillhamiae</name>
    <dbReference type="NCBI Taxonomy" id="3127015"/>
    <lineage>
        <taxon>Bacteria</taxon>
        <taxon>Bacillati</taxon>
        <taxon>Candidatus Dormiibacterota</taxon>
        <taxon>Candidatus Dormibacteria</taxon>
        <taxon>Candidatus Aeolococcales</taxon>
        <taxon>Candidatus Aeolococcaceae</taxon>
        <taxon>Candidatus Aeolococcus</taxon>
    </lineage>
</organism>
<dbReference type="EMBL" id="QHBU01000010">
    <property type="protein sequence ID" value="PZR84121.1"/>
    <property type="molecule type" value="Genomic_DNA"/>
</dbReference>
<evidence type="ECO:0000313" key="3">
    <source>
        <dbReference type="EMBL" id="PZR84121.1"/>
    </source>
</evidence>
<dbReference type="InterPro" id="IPR012337">
    <property type="entry name" value="RNaseH-like_sf"/>
</dbReference>
<accession>A0A2W6B131</accession>
<dbReference type="PANTHER" id="PTHR35004:SF8">
    <property type="entry name" value="TRANSPOSASE RV3428C-RELATED"/>
    <property type="match status" value="1"/>
</dbReference>
<dbReference type="AlphaFoldDB" id="A0A2W6B131"/>
<evidence type="ECO:0000313" key="4">
    <source>
        <dbReference type="Proteomes" id="UP000248724"/>
    </source>
</evidence>
<gene>
    <name evidence="3" type="ORF">DLM65_00545</name>
</gene>
<dbReference type="Pfam" id="PF00665">
    <property type="entry name" value="rve"/>
    <property type="match status" value="1"/>
</dbReference>
<dbReference type="GO" id="GO:0015074">
    <property type="term" value="P:DNA integration"/>
    <property type="evidence" value="ECO:0007669"/>
    <property type="project" value="InterPro"/>
</dbReference>
<sequence>MPQHDVPEQQLHRREQVAGRRFDVADVVDVLQHWQAGRSDRQLSRSFGMGRNRVARITSAAETAGLTPGGAPLARQEWEQRVPELFRGRAVPRPGDGQDELSHVHDSIVAGLTASTVTTVWQRMHDEAGIHASLSTFRRYVRQNIRMVRPEDVTVRKEVTPPGEVAEVDYGRLGRWFDALDDRWRTVQAFVMTLAYSRMVFVQPVLSCDQSSWVAAHVAAFAFFGGVPAQIRLDNLKTGVLRADIYDPQLNRAYAELAVHSGTLLDPCRAGKPKDKPRVERNMPYVRDSFWSGRDFDRVRAMQDGAIRWCGGTAAHRPHGDLPGTVGEIFRRLEHPALRPLPADPFEIAHWATATVHPDCRVQVQRRFYSVPWTNVGKRVHVRVGEKLAHVYDGGTLIKTHLLRPGERHYLDLADYPEQKVAFLQRTPAWCRRRAAELGPAVQALVDELLAGPHPLACLRQAQGIVRLADVHPAAELDAACARALVADGSLRTVRNILALPRSAEETPHSSSAGAFLHGQQVLLTGTPS</sequence>
<protein>
    <submittedName>
        <fullName evidence="3">IS21 family transposase</fullName>
    </submittedName>
</protein>
<evidence type="ECO:0000256" key="1">
    <source>
        <dbReference type="ARBA" id="ARBA00009277"/>
    </source>
</evidence>
<dbReference type="NCBIfam" id="NF033546">
    <property type="entry name" value="transpos_IS21"/>
    <property type="match status" value="1"/>
</dbReference>
<dbReference type="Gene3D" id="3.30.420.10">
    <property type="entry name" value="Ribonuclease H-like superfamily/Ribonuclease H"/>
    <property type="match status" value="1"/>
</dbReference>
<dbReference type="PANTHER" id="PTHR35004">
    <property type="entry name" value="TRANSPOSASE RV3428C-RELATED"/>
    <property type="match status" value="1"/>
</dbReference>
<comment type="caution">
    <text evidence="3">The sequence shown here is derived from an EMBL/GenBank/DDBJ whole genome shotgun (WGS) entry which is preliminary data.</text>
</comment>
<dbReference type="Proteomes" id="UP000248724">
    <property type="component" value="Unassembled WGS sequence"/>
</dbReference>
<dbReference type="InterPro" id="IPR036397">
    <property type="entry name" value="RNaseH_sf"/>
</dbReference>
<name>A0A2W6B131_9BACT</name>
<proteinExistence type="inferred from homology"/>